<evidence type="ECO:0000313" key="2">
    <source>
        <dbReference type="EMBL" id="GGO96272.1"/>
    </source>
</evidence>
<evidence type="ECO:0000313" key="3">
    <source>
        <dbReference type="Proteomes" id="UP000641932"/>
    </source>
</evidence>
<organism evidence="2 3">
    <name type="scientific">Wenjunlia tyrosinilytica</name>
    <dbReference type="NCBI Taxonomy" id="1544741"/>
    <lineage>
        <taxon>Bacteria</taxon>
        <taxon>Bacillati</taxon>
        <taxon>Actinomycetota</taxon>
        <taxon>Actinomycetes</taxon>
        <taxon>Kitasatosporales</taxon>
        <taxon>Streptomycetaceae</taxon>
        <taxon>Wenjunlia</taxon>
    </lineage>
</organism>
<sequence length="99" mass="10717">MWDGIRGFLRGGARTDHEEPRQRNLFEAAADYVVASADNDEAAKDAARSHVDPDALMFGVSELARRAVVAMAAERGTSPEAMARLLLGLPAERPRSGRP</sequence>
<dbReference type="Proteomes" id="UP000641932">
    <property type="component" value="Unassembled WGS sequence"/>
</dbReference>
<name>A0A917ZWQ3_9ACTN</name>
<dbReference type="RefSeq" id="WP_189134538.1">
    <property type="nucleotide sequence ID" value="NZ_BMMS01000028.1"/>
</dbReference>
<proteinExistence type="predicted"/>
<keyword evidence="3" id="KW-1185">Reference proteome</keyword>
<gene>
    <name evidence="2" type="ORF">GCM10012280_55390</name>
</gene>
<feature type="region of interest" description="Disordered" evidence="1">
    <location>
        <begin position="1"/>
        <end position="21"/>
    </location>
</feature>
<reference evidence="2" key="1">
    <citation type="journal article" date="2014" name="Int. J. Syst. Evol. Microbiol.">
        <title>Complete genome sequence of Corynebacterium casei LMG S-19264T (=DSM 44701T), isolated from a smear-ripened cheese.</title>
        <authorList>
            <consortium name="US DOE Joint Genome Institute (JGI-PGF)"/>
            <person name="Walter F."/>
            <person name="Albersmeier A."/>
            <person name="Kalinowski J."/>
            <person name="Ruckert C."/>
        </authorList>
    </citation>
    <scope>NUCLEOTIDE SEQUENCE</scope>
    <source>
        <strain evidence="2">CGMCC 4.7201</strain>
    </source>
</reference>
<dbReference type="AlphaFoldDB" id="A0A917ZWQ3"/>
<dbReference type="EMBL" id="BMMS01000028">
    <property type="protein sequence ID" value="GGO96272.1"/>
    <property type="molecule type" value="Genomic_DNA"/>
</dbReference>
<comment type="caution">
    <text evidence="2">The sequence shown here is derived from an EMBL/GenBank/DDBJ whole genome shotgun (WGS) entry which is preliminary data.</text>
</comment>
<protein>
    <submittedName>
        <fullName evidence="2">Uncharacterized protein</fullName>
    </submittedName>
</protein>
<evidence type="ECO:0000256" key="1">
    <source>
        <dbReference type="SAM" id="MobiDB-lite"/>
    </source>
</evidence>
<reference evidence="2" key="2">
    <citation type="submission" date="2020-09" db="EMBL/GenBank/DDBJ databases">
        <authorList>
            <person name="Sun Q."/>
            <person name="Zhou Y."/>
        </authorList>
    </citation>
    <scope>NUCLEOTIDE SEQUENCE</scope>
    <source>
        <strain evidence="2">CGMCC 4.7201</strain>
    </source>
</reference>
<accession>A0A917ZWQ3</accession>